<evidence type="ECO:0000313" key="10">
    <source>
        <dbReference type="Proteomes" id="UP000294937"/>
    </source>
</evidence>
<evidence type="ECO:0000313" key="9">
    <source>
        <dbReference type="EMBL" id="TCS96536.1"/>
    </source>
</evidence>
<sequence>MKWLLQTMLLVSFVFLVAQLPQWIPFFMKLNEGMTILHLVKDWLHFIQSYLIGLFSGESLTYHREIYGEKVEGYSWLTDGVSYFLFSLISLVGTGLLAVFSGMLTGMWIARKQGWMKSVLEFTSVVPDFLAVILLQLLVIWILEMTDVLVAEVYTTDQDTAILLPLIILFYLPFAYVTRIVSKQTYQELTEDYILTAKAKGLSRWSIYTDHVFRNVSPYLKTNIHQISSIMIANLFIVETLFNSPGIIWIYHNYAGEFELINLLWMLIIIYGFNVICLRLLITGCERGIAHD</sequence>
<keyword evidence="5 7" id="KW-1133">Transmembrane helix</keyword>
<evidence type="ECO:0000256" key="1">
    <source>
        <dbReference type="ARBA" id="ARBA00004651"/>
    </source>
</evidence>
<organism evidence="9 10">
    <name type="scientific">Hazenella coriacea</name>
    <dbReference type="NCBI Taxonomy" id="1179467"/>
    <lineage>
        <taxon>Bacteria</taxon>
        <taxon>Bacillati</taxon>
        <taxon>Bacillota</taxon>
        <taxon>Bacilli</taxon>
        <taxon>Bacillales</taxon>
        <taxon>Thermoactinomycetaceae</taxon>
        <taxon>Hazenella</taxon>
    </lineage>
</organism>
<name>A0A4R3LGA7_9BACL</name>
<evidence type="ECO:0000256" key="5">
    <source>
        <dbReference type="ARBA" id="ARBA00022989"/>
    </source>
</evidence>
<dbReference type="GO" id="GO:0055085">
    <property type="term" value="P:transmembrane transport"/>
    <property type="evidence" value="ECO:0007669"/>
    <property type="project" value="InterPro"/>
</dbReference>
<feature type="domain" description="ABC transmembrane type-1" evidence="8">
    <location>
        <begin position="84"/>
        <end position="282"/>
    </location>
</feature>
<proteinExistence type="inferred from homology"/>
<dbReference type="SUPFAM" id="SSF161098">
    <property type="entry name" value="MetI-like"/>
    <property type="match status" value="1"/>
</dbReference>
<protein>
    <submittedName>
        <fullName evidence="9">ABC-type dipeptide/oligopeptide/nickel transport system permease component</fullName>
    </submittedName>
</protein>
<evidence type="ECO:0000256" key="4">
    <source>
        <dbReference type="ARBA" id="ARBA00022692"/>
    </source>
</evidence>
<dbReference type="Proteomes" id="UP000294937">
    <property type="component" value="Unassembled WGS sequence"/>
</dbReference>
<keyword evidence="2 7" id="KW-0813">Transport</keyword>
<dbReference type="EMBL" id="SMAG01000001">
    <property type="protein sequence ID" value="TCS96536.1"/>
    <property type="molecule type" value="Genomic_DNA"/>
</dbReference>
<dbReference type="InterPro" id="IPR035906">
    <property type="entry name" value="MetI-like_sf"/>
</dbReference>
<keyword evidence="6 7" id="KW-0472">Membrane</keyword>
<dbReference type="Pfam" id="PF00528">
    <property type="entry name" value="BPD_transp_1"/>
    <property type="match status" value="1"/>
</dbReference>
<dbReference type="PANTHER" id="PTHR30465:SF44">
    <property type="entry name" value="ABC-TYPE DIPEPTIDE_OLIGOPEPTIDE TRANSPORT SYSTEM, PERMEASE COMPONENT"/>
    <property type="match status" value="1"/>
</dbReference>
<dbReference type="GO" id="GO:0005886">
    <property type="term" value="C:plasma membrane"/>
    <property type="evidence" value="ECO:0007669"/>
    <property type="project" value="UniProtKB-SubCell"/>
</dbReference>
<reference evidence="9 10" key="1">
    <citation type="submission" date="2019-03" db="EMBL/GenBank/DDBJ databases">
        <title>Genomic Encyclopedia of Type Strains, Phase IV (KMG-IV): sequencing the most valuable type-strain genomes for metagenomic binning, comparative biology and taxonomic classification.</title>
        <authorList>
            <person name="Goeker M."/>
        </authorList>
    </citation>
    <scope>NUCLEOTIDE SEQUENCE [LARGE SCALE GENOMIC DNA]</scope>
    <source>
        <strain evidence="9 10">DSM 45707</strain>
    </source>
</reference>
<evidence type="ECO:0000259" key="8">
    <source>
        <dbReference type="PROSITE" id="PS50928"/>
    </source>
</evidence>
<gene>
    <name evidence="9" type="ORF">EDD58_101170</name>
</gene>
<evidence type="ECO:0000256" key="2">
    <source>
        <dbReference type="ARBA" id="ARBA00022448"/>
    </source>
</evidence>
<feature type="transmembrane region" description="Helical" evidence="7">
    <location>
        <begin position="162"/>
        <end position="181"/>
    </location>
</feature>
<evidence type="ECO:0000256" key="7">
    <source>
        <dbReference type="RuleBase" id="RU363032"/>
    </source>
</evidence>
<dbReference type="PANTHER" id="PTHR30465">
    <property type="entry name" value="INNER MEMBRANE ABC TRANSPORTER"/>
    <property type="match status" value="1"/>
</dbReference>
<feature type="transmembrane region" description="Helical" evidence="7">
    <location>
        <begin position="83"/>
        <end position="110"/>
    </location>
</feature>
<dbReference type="CDD" id="cd06261">
    <property type="entry name" value="TM_PBP2"/>
    <property type="match status" value="1"/>
</dbReference>
<keyword evidence="4 7" id="KW-0812">Transmembrane</keyword>
<comment type="caution">
    <text evidence="9">The sequence shown here is derived from an EMBL/GenBank/DDBJ whole genome shotgun (WGS) entry which is preliminary data.</text>
</comment>
<dbReference type="Gene3D" id="1.10.3720.10">
    <property type="entry name" value="MetI-like"/>
    <property type="match status" value="1"/>
</dbReference>
<dbReference type="AlphaFoldDB" id="A0A4R3LGA7"/>
<feature type="transmembrane region" description="Helical" evidence="7">
    <location>
        <begin position="230"/>
        <end position="251"/>
    </location>
</feature>
<comment type="similarity">
    <text evidence="7">Belongs to the binding-protein-dependent transport system permease family.</text>
</comment>
<evidence type="ECO:0000256" key="3">
    <source>
        <dbReference type="ARBA" id="ARBA00022475"/>
    </source>
</evidence>
<comment type="subcellular location">
    <subcellularLocation>
        <location evidence="1 7">Cell membrane</location>
        <topology evidence="1 7">Multi-pass membrane protein</topology>
    </subcellularLocation>
</comment>
<keyword evidence="3" id="KW-1003">Cell membrane</keyword>
<feature type="transmembrane region" description="Helical" evidence="7">
    <location>
        <begin position="263"/>
        <end position="282"/>
    </location>
</feature>
<dbReference type="PROSITE" id="PS50928">
    <property type="entry name" value="ABC_TM1"/>
    <property type="match status" value="1"/>
</dbReference>
<dbReference type="RefSeq" id="WP_165875727.1">
    <property type="nucleotide sequence ID" value="NZ_SMAG01000001.1"/>
</dbReference>
<keyword evidence="10" id="KW-1185">Reference proteome</keyword>
<evidence type="ECO:0000256" key="6">
    <source>
        <dbReference type="ARBA" id="ARBA00023136"/>
    </source>
</evidence>
<accession>A0A4R3LGA7</accession>
<feature type="transmembrane region" description="Helical" evidence="7">
    <location>
        <begin position="122"/>
        <end position="142"/>
    </location>
</feature>
<dbReference type="InterPro" id="IPR000515">
    <property type="entry name" value="MetI-like"/>
</dbReference>